<proteinExistence type="predicted"/>
<dbReference type="Proteomes" id="UP000187651">
    <property type="component" value="Unassembled WGS sequence"/>
</dbReference>
<keyword evidence="1" id="KW-1133">Transmembrane helix</keyword>
<keyword evidence="1" id="KW-0812">Transmembrane</keyword>
<reference evidence="3" key="1">
    <citation type="submission" date="2016-10" db="EMBL/GenBank/DDBJ databases">
        <authorList>
            <person name="Varghese N."/>
            <person name="Submissions S."/>
        </authorList>
    </citation>
    <scope>NUCLEOTIDE SEQUENCE [LARGE SCALE GENOMIC DNA]</scope>
    <source>
        <strain evidence="3">M83</strain>
    </source>
</reference>
<dbReference type="AlphaFoldDB" id="A0A1G9XBU0"/>
<organism evidence="2 3">
    <name type="scientific">Lachnospira pectinoschiza</name>
    <dbReference type="NCBI Taxonomy" id="28052"/>
    <lineage>
        <taxon>Bacteria</taxon>
        <taxon>Bacillati</taxon>
        <taxon>Bacillota</taxon>
        <taxon>Clostridia</taxon>
        <taxon>Lachnospirales</taxon>
        <taxon>Lachnospiraceae</taxon>
        <taxon>Lachnospira</taxon>
    </lineage>
</organism>
<sequence>MDKTIEFDSQVTKKDLIDFKLYHNFHSFNGWFGVVAGIVFLAFGIISIGNTTITYTLMLFLFAVMFGIYPIINMMLAARKQSKLEIFTKPMHYVVSTDKITLSQGELTEDLSWDNIYKIKFSGKNLLCYSSQARANILTIETMGEDAIAFVDIAKEKLKPFQVKVNKQKLEKVVK</sequence>
<gene>
    <name evidence="2" type="ORF">SAMN05216544_1439</name>
</gene>
<dbReference type="OrthoDB" id="9792641at2"/>
<feature type="transmembrane region" description="Helical" evidence="1">
    <location>
        <begin position="28"/>
        <end position="49"/>
    </location>
</feature>
<keyword evidence="3" id="KW-1185">Reference proteome</keyword>
<name>A0A1G9XBU0_9FIRM</name>
<evidence type="ECO:0008006" key="4">
    <source>
        <dbReference type="Google" id="ProtNLM"/>
    </source>
</evidence>
<keyword evidence="1" id="KW-0472">Membrane</keyword>
<feature type="transmembrane region" description="Helical" evidence="1">
    <location>
        <begin position="55"/>
        <end position="76"/>
    </location>
</feature>
<evidence type="ECO:0000256" key="1">
    <source>
        <dbReference type="SAM" id="Phobius"/>
    </source>
</evidence>
<protein>
    <recommendedName>
        <fullName evidence="4">YcxB-like protein</fullName>
    </recommendedName>
</protein>
<dbReference type="EMBL" id="FNHZ01000004">
    <property type="protein sequence ID" value="SDM94249.1"/>
    <property type="molecule type" value="Genomic_DNA"/>
</dbReference>
<evidence type="ECO:0000313" key="2">
    <source>
        <dbReference type="EMBL" id="SDM94249.1"/>
    </source>
</evidence>
<dbReference type="RefSeq" id="WP_074521581.1">
    <property type="nucleotide sequence ID" value="NZ_FNHZ01000004.1"/>
</dbReference>
<accession>A0A1G9XBU0</accession>
<evidence type="ECO:0000313" key="3">
    <source>
        <dbReference type="Proteomes" id="UP000187651"/>
    </source>
</evidence>